<accession>A0A9P7RDC9</accession>
<dbReference type="AlphaFoldDB" id="A0A9P7RDC9"/>
<name>A0A9P7RDC9_9PEZI</name>
<sequence length="83" mass="9322">MRTEEEDWEMTDEDEEERWDDQRGVEMVYIVIVQSIKMVSGLYDRGRQVGAIGWIMATLLAVLANITGSGDVKANNNRQGGSS</sequence>
<evidence type="ECO:0000256" key="1">
    <source>
        <dbReference type="SAM" id="Phobius"/>
    </source>
</evidence>
<keyword evidence="1" id="KW-1133">Transmembrane helix</keyword>
<dbReference type="Proteomes" id="UP000699042">
    <property type="component" value="Unassembled WGS sequence"/>
</dbReference>
<keyword evidence="1" id="KW-0472">Membrane</keyword>
<evidence type="ECO:0000313" key="2">
    <source>
        <dbReference type="EMBL" id="KAG7054417.1"/>
    </source>
</evidence>
<reference evidence="2" key="1">
    <citation type="submission" date="2021-05" db="EMBL/GenBank/DDBJ databases">
        <title>Comparative genomics of three Colletotrichum scovillei strains and genetic complementation revealed genes involved fungal growth and virulence on chili pepper.</title>
        <authorList>
            <person name="Hsieh D.-K."/>
            <person name="Chuang S.-C."/>
            <person name="Chen C.-Y."/>
            <person name="Chao Y.-T."/>
            <person name="Lu M.-Y.J."/>
            <person name="Lee M.-H."/>
            <person name="Shih M.-C."/>
        </authorList>
    </citation>
    <scope>NUCLEOTIDE SEQUENCE</scope>
    <source>
        <strain evidence="2">Coll-153</strain>
    </source>
</reference>
<gene>
    <name evidence="2" type="ORF">JMJ77_001484</name>
</gene>
<feature type="transmembrane region" description="Helical" evidence="1">
    <location>
        <begin position="49"/>
        <end position="68"/>
    </location>
</feature>
<keyword evidence="1" id="KW-0812">Transmembrane</keyword>
<protein>
    <submittedName>
        <fullName evidence="2">Uncharacterized protein</fullName>
    </submittedName>
</protein>
<comment type="caution">
    <text evidence="2">The sequence shown here is derived from an EMBL/GenBank/DDBJ whole genome shotgun (WGS) entry which is preliminary data.</text>
</comment>
<proteinExistence type="predicted"/>
<organism evidence="2 3">
    <name type="scientific">Colletotrichum scovillei</name>
    <dbReference type="NCBI Taxonomy" id="1209932"/>
    <lineage>
        <taxon>Eukaryota</taxon>
        <taxon>Fungi</taxon>
        <taxon>Dikarya</taxon>
        <taxon>Ascomycota</taxon>
        <taxon>Pezizomycotina</taxon>
        <taxon>Sordariomycetes</taxon>
        <taxon>Hypocreomycetidae</taxon>
        <taxon>Glomerellales</taxon>
        <taxon>Glomerellaceae</taxon>
        <taxon>Colletotrichum</taxon>
        <taxon>Colletotrichum acutatum species complex</taxon>
    </lineage>
</organism>
<dbReference type="EMBL" id="JAESDN010000003">
    <property type="protein sequence ID" value="KAG7054417.1"/>
    <property type="molecule type" value="Genomic_DNA"/>
</dbReference>
<keyword evidence="3" id="KW-1185">Reference proteome</keyword>
<evidence type="ECO:0000313" key="3">
    <source>
        <dbReference type="Proteomes" id="UP000699042"/>
    </source>
</evidence>